<dbReference type="InterPro" id="IPR051015">
    <property type="entry name" value="EvgA-like"/>
</dbReference>
<keyword evidence="1" id="KW-0238">DNA-binding</keyword>
<dbReference type="RefSeq" id="WP_181887449.1">
    <property type="nucleotide sequence ID" value="NZ_CP059472.1"/>
</dbReference>
<evidence type="ECO:0000313" key="6">
    <source>
        <dbReference type="EMBL" id="QMS99103.1"/>
    </source>
</evidence>
<sequence length="219" mass="24979">MMKKETIIYSEHGLCLSFMVNSLRDQGFHDQYEILKTSSLSEVRELVSENSHILLLYLNSMNMVEALDLVEKALSINADLKIIVISVKSEMKMVKRFFDRGVKGYLGRDTDYEEFHKALAQIIDGHVYISNDSKEALVNFICSVDDEKEKSGPRNSELTARELDVLNLICDGLRTKAIAEKLFISTHTVESHRRNILLKFNINSSSQLVKYALENSLVN</sequence>
<evidence type="ECO:0000313" key="7">
    <source>
        <dbReference type="Proteomes" id="UP000515349"/>
    </source>
</evidence>
<reference evidence="8" key="2">
    <citation type="submission" date="2020-07" db="EMBL/GenBank/DDBJ databases">
        <title>Flavobacterium sp. xlx-214.</title>
        <authorList>
            <person name="Yang C."/>
        </authorList>
    </citation>
    <scope>NUCLEOTIDE SEQUENCE [LARGE SCALE GENOMIC DNA]</scope>
    <source>
        <strain evidence="8">CX-624</strain>
    </source>
</reference>
<dbReference type="PROSITE" id="PS50043">
    <property type="entry name" value="HTH_LUXR_2"/>
    <property type="match status" value="1"/>
</dbReference>
<dbReference type="SUPFAM" id="SSF46894">
    <property type="entry name" value="C-terminal effector domain of the bipartite response regulators"/>
    <property type="match status" value="1"/>
</dbReference>
<dbReference type="Pfam" id="PF00196">
    <property type="entry name" value="GerE"/>
    <property type="match status" value="1"/>
</dbReference>
<dbReference type="CDD" id="cd06170">
    <property type="entry name" value="LuxR_C_like"/>
    <property type="match status" value="1"/>
</dbReference>
<comment type="caution">
    <text evidence="2">Lacks conserved residue(s) required for the propagation of feature annotation.</text>
</comment>
<gene>
    <name evidence="6" type="ORF">H1R16_03605</name>
    <name evidence="5" type="ORF">H2507_09195</name>
</gene>
<feature type="domain" description="HTH luxR-type" evidence="3">
    <location>
        <begin position="151"/>
        <end position="216"/>
    </location>
</feature>
<dbReference type="GO" id="GO:0000160">
    <property type="term" value="P:phosphorelay signal transduction system"/>
    <property type="evidence" value="ECO:0007669"/>
    <property type="project" value="InterPro"/>
</dbReference>
<proteinExistence type="predicted"/>
<name>A0A7D7QFS2_9FLAO</name>
<dbReference type="SMART" id="SM00421">
    <property type="entry name" value="HTH_LUXR"/>
    <property type="match status" value="1"/>
</dbReference>
<evidence type="ECO:0000313" key="5">
    <source>
        <dbReference type="EMBL" id="MBA5247343.1"/>
    </source>
</evidence>
<evidence type="ECO:0000256" key="1">
    <source>
        <dbReference type="ARBA" id="ARBA00023125"/>
    </source>
</evidence>
<dbReference type="PRINTS" id="PR00038">
    <property type="entry name" value="HTHLUXR"/>
</dbReference>
<keyword evidence="8" id="KW-1185">Reference proteome</keyword>
<dbReference type="EMBL" id="CP059472">
    <property type="protein sequence ID" value="QMS99103.1"/>
    <property type="molecule type" value="Genomic_DNA"/>
</dbReference>
<dbReference type="GO" id="GO:0006355">
    <property type="term" value="P:regulation of DNA-templated transcription"/>
    <property type="evidence" value="ECO:0007669"/>
    <property type="project" value="InterPro"/>
</dbReference>
<dbReference type="InterPro" id="IPR016032">
    <property type="entry name" value="Sig_transdc_resp-reg_C-effctor"/>
</dbReference>
<evidence type="ECO:0000313" key="8">
    <source>
        <dbReference type="Proteomes" id="UP000539710"/>
    </source>
</evidence>
<protein>
    <submittedName>
        <fullName evidence="6">Response regulator transcription factor</fullName>
    </submittedName>
</protein>
<dbReference type="InterPro" id="IPR011006">
    <property type="entry name" value="CheY-like_superfamily"/>
</dbReference>
<accession>A0A7D7QFS2</accession>
<reference evidence="5" key="3">
    <citation type="submission" date="2020-07" db="EMBL/GenBank/DDBJ databases">
        <authorList>
            <person name="Yang C."/>
        </authorList>
    </citation>
    <scope>NUCLEOTIDE SEQUENCE</scope>
    <source>
        <strain evidence="5">Cx-624</strain>
    </source>
</reference>
<dbReference type="EMBL" id="JACEUX010000003">
    <property type="protein sequence ID" value="MBA5247343.1"/>
    <property type="molecule type" value="Genomic_DNA"/>
</dbReference>
<evidence type="ECO:0000259" key="4">
    <source>
        <dbReference type="PROSITE" id="PS50110"/>
    </source>
</evidence>
<dbReference type="PANTHER" id="PTHR45566">
    <property type="entry name" value="HTH-TYPE TRANSCRIPTIONAL REGULATOR YHJB-RELATED"/>
    <property type="match status" value="1"/>
</dbReference>
<dbReference type="PROSITE" id="PS00622">
    <property type="entry name" value="HTH_LUXR_1"/>
    <property type="match status" value="1"/>
</dbReference>
<dbReference type="InterPro" id="IPR001789">
    <property type="entry name" value="Sig_transdc_resp-reg_receiver"/>
</dbReference>
<dbReference type="PROSITE" id="PS50110">
    <property type="entry name" value="RESPONSE_REGULATORY"/>
    <property type="match status" value="1"/>
</dbReference>
<reference evidence="6 7" key="1">
    <citation type="submission" date="2020-07" db="EMBL/GenBank/DDBJ databases">
        <title>Chryseobacterium sp.cx-624.</title>
        <authorList>
            <person name="Yang C."/>
        </authorList>
    </citation>
    <scope>NUCLEOTIDE SEQUENCE [LARGE SCALE GENOMIC DNA]</scope>
    <source>
        <strain evidence="6">Cx-624</strain>
        <strain evidence="7">cx-624</strain>
    </source>
</reference>
<dbReference type="InterPro" id="IPR036388">
    <property type="entry name" value="WH-like_DNA-bd_sf"/>
</dbReference>
<dbReference type="Proteomes" id="UP000515349">
    <property type="component" value="Chromosome"/>
</dbReference>
<dbReference type="PANTHER" id="PTHR45566:SF1">
    <property type="entry name" value="HTH-TYPE TRANSCRIPTIONAL REGULATOR YHJB-RELATED"/>
    <property type="match status" value="1"/>
</dbReference>
<dbReference type="KEGG" id="cbau:H1R16_03605"/>
<evidence type="ECO:0000259" key="3">
    <source>
        <dbReference type="PROSITE" id="PS50043"/>
    </source>
</evidence>
<dbReference type="SUPFAM" id="SSF52172">
    <property type="entry name" value="CheY-like"/>
    <property type="match status" value="1"/>
</dbReference>
<dbReference type="AlphaFoldDB" id="A0A7D7QFS2"/>
<dbReference type="Gene3D" id="3.40.50.2300">
    <property type="match status" value="1"/>
</dbReference>
<evidence type="ECO:0000256" key="2">
    <source>
        <dbReference type="PROSITE-ProRule" id="PRU00169"/>
    </source>
</evidence>
<dbReference type="InterPro" id="IPR000792">
    <property type="entry name" value="Tscrpt_reg_LuxR_C"/>
</dbReference>
<dbReference type="GO" id="GO:0003677">
    <property type="term" value="F:DNA binding"/>
    <property type="evidence" value="ECO:0007669"/>
    <property type="project" value="UniProtKB-KW"/>
</dbReference>
<feature type="domain" description="Response regulatory" evidence="4">
    <location>
        <begin position="5"/>
        <end position="123"/>
    </location>
</feature>
<dbReference type="Proteomes" id="UP000539710">
    <property type="component" value="Unassembled WGS sequence"/>
</dbReference>
<organism evidence="6 7">
    <name type="scientific">Marnyiella aurantia</name>
    <dbReference type="NCBI Taxonomy" id="2758037"/>
    <lineage>
        <taxon>Bacteria</taxon>
        <taxon>Pseudomonadati</taxon>
        <taxon>Bacteroidota</taxon>
        <taxon>Flavobacteriia</taxon>
        <taxon>Flavobacteriales</taxon>
        <taxon>Weeksellaceae</taxon>
        <taxon>Marnyiella</taxon>
    </lineage>
</organism>
<dbReference type="Gene3D" id="1.10.10.10">
    <property type="entry name" value="Winged helix-like DNA-binding domain superfamily/Winged helix DNA-binding domain"/>
    <property type="match status" value="1"/>
</dbReference>